<evidence type="ECO:0000259" key="3">
    <source>
        <dbReference type="Pfam" id="PF17184"/>
    </source>
</evidence>
<dbReference type="AlphaFoldDB" id="A0A7C8JUU0"/>
<feature type="compositionally biased region" description="Basic and acidic residues" evidence="1">
    <location>
        <begin position="28"/>
        <end position="43"/>
    </location>
</feature>
<feature type="domain" description="Rit1 DUSP-like" evidence="2">
    <location>
        <begin position="415"/>
        <end position="487"/>
    </location>
</feature>
<dbReference type="PANTHER" id="PTHR31811:SF0">
    <property type="entry name" value="TRNA A64-2'-O-RIBOSYLPHOSPHATE TRANSFERASE"/>
    <property type="match status" value="1"/>
</dbReference>
<evidence type="ECO:0000256" key="1">
    <source>
        <dbReference type="SAM" id="MobiDB-lite"/>
    </source>
</evidence>
<dbReference type="GO" id="GO:0005737">
    <property type="term" value="C:cytoplasm"/>
    <property type="evidence" value="ECO:0007669"/>
    <property type="project" value="TreeGrafter"/>
</dbReference>
<evidence type="ECO:0000313" key="4">
    <source>
        <dbReference type="EMBL" id="KAF3133184.1"/>
    </source>
</evidence>
<evidence type="ECO:0008006" key="6">
    <source>
        <dbReference type="Google" id="ProtNLM"/>
    </source>
</evidence>
<dbReference type="InterPro" id="IPR033449">
    <property type="entry name" value="Rit1_N"/>
</dbReference>
<gene>
    <name evidence="4" type="ORF">TWF703_007026</name>
</gene>
<dbReference type="InterPro" id="IPR033421">
    <property type="entry name" value="Rit1_DUSP-like"/>
</dbReference>
<dbReference type="GO" id="GO:0043399">
    <property type="term" value="F:tRNA adenosine(64)-2'-O-ribosylphosphate transferase activity"/>
    <property type="evidence" value="ECO:0007669"/>
    <property type="project" value="InterPro"/>
</dbReference>
<dbReference type="Pfam" id="PF17184">
    <property type="entry name" value="Rit1_C"/>
    <property type="match status" value="1"/>
</dbReference>
<organism evidence="4 5">
    <name type="scientific">Orbilia oligospora</name>
    <name type="common">Nematode-trapping fungus</name>
    <name type="synonym">Arthrobotrys oligospora</name>
    <dbReference type="NCBI Taxonomy" id="2813651"/>
    <lineage>
        <taxon>Eukaryota</taxon>
        <taxon>Fungi</taxon>
        <taxon>Dikarya</taxon>
        <taxon>Ascomycota</taxon>
        <taxon>Pezizomycotina</taxon>
        <taxon>Orbiliomycetes</taxon>
        <taxon>Orbiliales</taxon>
        <taxon>Orbiliaceae</taxon>
        <taxon>Orbilia</taxon>
    </lineage>
</organism>
<evidence type="ECO:0000259" key="2">
    <source>
        <dbReference type="Pfam" id="PF04179"/>
    </source>
</evidence>
<dbReference type="Pfam" id="PF04179">
    <property type="entry name" value="Init_tRNA_PT"/>
    <property type="match status" value="1"/>
</dbReference>
<dbReference type="EMBL" id="WIQZ01000041">
    <property type="protein sequence ID" value="KAF3133184.1"/>
    <property type="molecule type" value="Genomic_DNA"/>
</dbReference>
<feature type="domain" description="Rit1 N-terminal" evidence="3">
    <location>
        <begin position="80"/>
        <end position="344"/>
    </location>
</feature>
<dbReference type="Proteomes" id="UP000480548">
    <property type="component" value="Unassembled WGS sequence"/>
</dbReference>
<name>A0A7C8JUU0_ORBOL</name>
<sequence length="597" mass="66183">MSFFRRPTEDSSSEYDSDEENPTNLPKSGDRDAETDSLKHSSTSEEEADVNSNQDFQNDEISDDFFNPSINSIANTIRKSTRLSISNRLHSINSDSLFVQSVASTLGLPIVANERCGSWYVPPSQKAGSCYFKSTDGHFGCWSFSLRRLNLGILELIGQNRGCIIVDSTRRGKSIPDALSKTVPIWCAVMNSVLFPGSSEGGAKVELPKNAVSASERAQISKLIDGFSKQLRELQLDTQKLAAQLRKPMKPVWITRETDVADVEYIGEEFNPVYLLSASRYLKEELQPRDSGALGQNFVYIQGAGDDHEGWARGLLPVTYWGNRERLLQTPEAELPELIDDIVKSGGSNSPATDLTGLSILSKVHKKLAICDLVTYEALRKAQTPVAGAIVCYESGVFLEGRAEANENWRPEYRTYIPPNKVGSKQLRTKLVEMVGWAGELLTSDLSLPLIIACQTGNNVSVGITLALICQLFDDHGRLTPKSANSNQQSDPSSGQSIPDGVGLATEYWRSWLRFSLPYVYHIQRMQRHESTFYSKDSNGLLCTDSSEGRGNENIAAIYGIHLKHKMSETNLRSRRRTGLEGVSITKKTLLQKAKIR</sequence>
<dbReference type="PANTHER" id="PTHR31811">
    <property type="entry name" value="TRNA A64-2'-O-RIBOSYLPHOSPHATE TRANSFERASE"/>
    <property type="match status" value="1"/>
</dbReference>
<proteinExistence type="predicted"/>
<accession>A0A7C8JUU0</accession>
<comment type="caution">
    <text evidence="4">The sequence shown here is derived from an EMBL/GenBank/DDBJ whole genome shotgun (WGS) entry which is preliminary data.</text>
</comment>
<protein>
    <recommendedName>
        <fullName evidence="6">Initiator tRNA phosphoribosyl transferase</fullName>
    </recommendedName>
</protein>
<reference evidence="4 5" key="1">
    <citation type="submission" date="2019-06" db="EMBL/GenBank/DDBJ databases">
        <authorList>
            <person name="Palmer J.M."/>
        </authorList>
    </citation>
    <scope>NUCLEOTIDE SEQUENCE [LARGE SCALE GENOMIC DNA]</scope>
    <source>
        <strain evidence="4 5">TWF703</strain>
    </source>
</reference>
<evidence type="ECO:0000313" key="5">
    <source>
        <dbReference type="Proteomes" id="UP000480548"/>
    </source>
</evidence>
<dbReference type="InterPro" id="IPR007306">
    <property type="entry name" value="Rit1"/>
</dbReference>
<feature type="region of interest" description="Disordered" evidence="1">
    <location>
        <begin position="1"/>
        <end position="58"/>
    </location>
</feature>
<dbReference type="GO" id="GO:0019988">
    <property type="term" value="P:charged-tRNA amino acid modification"/>
    <property type="evidence" value="ECO:0007669"/>
    <property type="project" value="InterPro"/>
</dbReference>
<feature type="compositionally biased region" description="Acidic residues" evidence="1">
    <location>
        <begin position="11"/>
        <end position="21"/>
    </location>
</feature>